<dbReference type="EMBL" id="CM016762">
    <property type="protein sequence ID" value="TMS38767.1"/>
    <property type="molecule type" value="Genomic_DNA"/>
</dbReference>
<reference evidence="3 4" key="1">
    <citation type="journal article" date="2015" name="Genome Biol.">
        <title>Comparative genomics of Steinernema reveals deeply conserved gene regulatory networks.</title>
        <authorList>
            <person name="Dillman A.R."/>
            <person name="Macchietto M."/>
            <person name="Porter C.F."/>
            <person name="Rogers A."/>
            <person name="Williams B."/>
            <person name="Antoshechkin I."/>
            <person name="Lee M.M."/>
            <person name="Goodwin Z."/>
            <person name="Lu X."/>
            <person name="Lewis E.E."/>
            <person name="Goodrich-Blair H."/>
            <person name="Stock S.P."/>
            <person name="Adams B.J."/>
            <person name="Sternberg P.W."/>
            <person name="Mortazavi A."/>
        </authorList>
    </citation>
    <scope>NUCLEOTIDE SEQUENCE [LARGE SCALE GENOMIC DNA]</scope>
    <source>
        <strain evidence="3 4">ALL</strain>
    </source>
</reference>
<reference evidence="3 4" key="2">
    <citation type="journal article" date="2019" name="G3 (Bethesda)">
        <title>Hybrid Assembly of the Genome of the Entomopathogenic Nematode Steinernema carpocapsae Identifies the X-Chromosome.</title>
        <authorList>
            <person name="Serra L."/>
            <person name="Macchietto M."/>
            <person name="Macias-Munoz A."/>
            <person name="McGill C.J."/>
            <person name="Rodriguez I.M."/>
            <person name="Rodriguez B."/>
            <person name="Murad R."/>
            <person name="Mortazavi A."/>
        </authorList>
    </citation>
    <scope>NUCLEOTIDE SEQUENCE [LARGE SCALE GENOMIC DNA]</scope>
    <source>
        <strain evidence="3 4">ALL</strain>
    </source>
</reference>
<sequence length="152" mass="16917">MSTPTTPSPTTPDPETMSTPTPTVSSTSTPPSTPNPALPTYPTPMASATLFTPAPMALTTPTIPFDFSEGDHSAEHYRMAQYLLNTIGNKQAKAYKKENELQKLQLRQMETKLRTYIQESEERSQSAFEAILAYIETFQASPPEDRNNNNFR</sequence>
<dbReference type="AlphaFoldDB" id="A0A4U8V2K3"/>
<gene>
    <name evidence="3" type="ORF">L596_005416</name>
</gene>
<name>A0A4U8V2K3_STECR</name>
<proteinExistence type="predicted"/>
<evidence type="ECO:0000313" key="3">
    <source>
        <dbReference type="EMBL" id="TMS38767.1"/>
    </source>
</evidence>
<evidence type="ECO:0000256" key="1">
    <source>
        <dbReference type="SAM" id="Coils"/>
    </source>
</evidence>
<dbReference type="EMBL" id="AZBU02000001">
    <property type="protein sequence ID" value="TMS38767.1"/>
    <property type="molecule type" value="Genomic_DNA"/>
</dbReference>
<protein>
    <submittedName>
        <fullName evidence="3">Uncharacterized protein</fullName>
    </submittedName>
</protein>
<dbReference type="Proteomes" id="UP000298663">
    <property type="component" value="Chromosome X"/>
</dbReference>
<feature type="compositionally biased region" description="Pro residues" evidence="2">
    <location>
        <begin position="31"/>
        <end position="42"/>
    </location>
</feature>
<organism evidence="3 4">
    <name type="scientific">Steinernema carpocapsae</name>
    <name type="common">Entomopathogenic nematode</name>
    <dbReference type="NCBI Taxonomy" id="34508"/>
    <lineage>
        <taxon>Eukaryota</taxon>
        <taxon>Metazoa</taxon>
        <taxon>Ecdysozoa</taxon>
        <taxon>Nematoda</taxon>
        <taxon>Chromadorea</taxon>
        <taxon>Rhabditida</taxon>
        <taxon>Tylenchina</taxon>
        <taxon>Panagrolaimomorpha</taxon>
        <taxon>Strongyloidoidea</taxon>
        <taxon>Steinernematidae</taxon>
        <taxon>Steinernema</taxon>
    </lineage>
</organism>
<evidence type="ECO:0000256" key="2">
    <source>
        <dbReference type="SAM" id="MobiDB-lite"/>
    </source>
</evidence>
<keyword evidence="1" id="KW-0175">Coiled coil</keyword>
<feature type="compositionally biased region" description="Low complexity" evidence="2">
    <location>
        <begin position="13"/>
        <end position="30"/>
    </location>
</feature>
<keyword evidence="4" id="KW-1185">Reference proteome</keyword>
<feature type="compositionally biased region" description="Pro residues" evidence="2">
    <location>
        <begin position="1"/>
        <end position="12"/>
    </location>
</feature>
<feature type="region of interest" description="Disordered" evidence="2">
    <location>
        <begin position="1"/>
        <end position="47"/>
    </location>
</feature>
<feature type="coiled-coil region" evidence="1">
    <location>
        <begin position="92"/>
        <end position="119"/>
    </location>
</feature>
<comment type="caution">
    <text evidence="3">The sequence shown here is derived from an EMBL/GenBank/DDBJ whole genome shotgun (WGS) entry which is preliminary data.</text>
</comment>
<evidence type="ECO:0000313" key="4">
    <source>
        <dbReference type="Proteomes" id="UP000298663"/>
    </source>
</evidence>
<accession>A0A4U8V2K3</accession>